<dbReference type="HOGENOM" id="CLU_2310101_0_0_1"/>
<evidence type="ECO:0000313" key="2">
    <source>
        <dbReference type="EnsemblPlants" id="LPERR03G21580.1"/>
    </source>
</evidence>
<reference evidence="2 3" key="1">
    <citation type="submission" date="2012-08" db="EMBL/GenBank/DDBJ databases">
        <title>Oryza genome evolution.</title>
        <authorList>
            <person name="Wing R.A."/>
        </authorList>
    </citation>
    <scope>NUCLEOTIDE SEQUENCE</scope>
</reference>
<evidence type="ECO:0000313" key="3">
    <source>
        <dbReference type="Proteomes" id="UP000032180"/>
    </source>
</evidence>
<dbReference type="Proteomes" id="UP000032180">
    <property type="component" value="Chromosome 3"/>
</dbReference>
<name>A0A0D9VWD7_9ORYZ</name>
<evidence type="ECO:0000256" key="1">
    <source>
        <dbReference type="SAM" id="Phobius"/>
    </source>
</evidence>
<dbReference type="STRING" id="77586.A0A0D9VWD7"/>
<dbReference type="EnsemblPlants" id="LPERR03G21580.1">
    <property type="protein sequence ID" value="LPERR03G21580.1"/>
    <property type="gene ID" value="LPERR03G21580"/>
</dbReference>
<proteinExistence type="predicted"/>
<keyword evidence="1" id="KW-0812">Transmembrane</keyword>
<evidence type="ECO:0008006" key="4">
    <source>
        <dbReference type="Google" id="ProtNLM"/>
    </source>
</evidence>
<keyword evidence="1" id="KW-0472">Membrane</keyword>
<dbReference type="Gramene" id="LPERR03G21580.1">
    <property type="protein sequence ID" value="LPERR03G21580.1"/>
    <property type="gene ID" value="LPERR03G21580"/>
</dbReference>
<sequence length="100" mass="11835">MLLLDSRKMTYPTRLRLAIRSWRYLLQNVSVILYGYAAIYLYIVGIWNGPHIKTNSCIRFIADIFKTEEREENEQFINKICLEFPEVPQQNADECGIYVL</sequence>
<dbReference type="AlphaFoldDB" id="A0A0D9VWD7"/>
<organism evidence="2 3">
    <name type="scientific">Leersia perrieri</name>
    <dbReference type="NCBI Taxonomy" id="77586"/>
    <lineage>
        <taxon>Eukaryota</taxon>
        <taxon>Viridiplantae</taxon>
        <taxon>Streptophyta</taxon>
        <taxon>Embryophyta</taxon>
        <taxon>Tracheophyta</taxon>
        <taxon>Spermatophyta</taxon>
        <taxon>Magnoliopsida</taxon>
        <taxon>Liliopsida</taxon>
        <taxon>Poales</taxon>
        <taxon>Poaceae</taxon>
        <taxon>BOP clade</taxon>
        <taxon>Oryzoideae</taxon>
        <taxon>Oryzeae</taxon>
        <taxon>Oryzinae</taxon>
        <taxon>Leersia</taxon>
    </lineage>
</organism>
<feature type="transmembrane region" description="Helical" evidence="1">
    <location>
        <begin position="24"/>
        <end position="47"/>
    </location>
</feature>
<reference evidence="2" key="3">
    <citation type="submission" date="2015-04" db="UniProtKB">
        <authorList>
            <consortium name="EnsemblPlants"/>
        </authorList>
    </citation>
    <scope>IDENTIFICATION</scope>
</reference>
<accession>A0A0D9VWD7</accession>
<keyword evidence="1" id="KW-1133">Transmembrane helix</keyword>
<keyword evidence="3" id="KW-1185">Reference proteome</keyword>
<protein>
    <recommendedName>
        <fullName evidence="4">Ubiquitin-like protease family profile domain-containing protein</fullName>
    </recommendedName>
</protein>
<reference evidence="3" key="2">
    <citation type="submission" date="2013-12" db="EMBL/GenBank/DDBJ databases">
        <authorList>
            <person name="Yu Y."/>
            <person name="Lee S."/>
            <person name="de Baynast K."/>
            <person name="Wissotski M."/>
            <person name="Liu L."/>
            <person name="Talag J."/>
            <person name="Goicoechea J."/>
            <person name="Angelova A."/>
            <person name="Jetty R."/>
            <person name="Kudrna D."/>
            <person name="Golser W."/>
            <person name="Rivera L."/>
            <person name="Zhang J."/>
            <person name="Wing R."/>
        </authorList>
    </citation>
    <scope>NUCLEOTIDE SEQUENCE</scope>
</reference>